<sequence>MRGHHENPSGIEISNRFAPLRVGTHGSAFPNARADAILWFAHLETGRLMSPIPAWILTLASLGAGLAWWLVEWSTLALYDQSPMWVILPTLLLLSAIWLVLRGGAGLVLLALVIMEAWVIQNHVRAAFRLDTTTLLDDTLPTLLLYWIPAALLFVLAGWARGQASASRQRQSRRAP</sequence>
<feature type="transmembrane region" description="Helical" evidence="1">
    <location>
        <begin position="83"/>
        <end position="100"/>
    </location>
</feature>
<organism evidence="2 3">
    <name type="scientific">Roseivivax marinus</name>
    <dbReference type="NCBI Taxonomy" id="1379903"/>
    <lineage>
        <taxon>Bacteria</taxon>
        <taxon>Pseudomonadati</taxon>
        <taxon>Pseudomonadota</taxon>
        <taxon>Alphaproteobacteria</taxon>
        <taxon>Rhodobacterales</taxon>
        <taxon>Roseobacteraceae</taxon>
        <taxon>Roseivivax</taxon>
    </lineage>
</organism>
<keyword evidence="1" id="KW-1133">Transmembrane helix</keyword>
<keyword evidence="1" id="KW-0472">Membrane</keyword>
<dbReference type="Proteomes" id="UP000019063">
    <property type="component" value="Unassembled WGS sequence"/>
</dbReference>
<evidence type="ECO:0000313" key="2">
    <source>
        <dbReference type="EMBL" id="ETW13653.1"/>
    </source>
</evidence>
<dbReference type="EMBL" id="AQQW01000003">
    <property type="protein sequence ID" value="ETW13653.1"/>
    <property type="molecule type" value="Genomic_DNA"/>
</dbReference>
<reference evidence="2 3" key="1">
    <citation type="journal article" date="2014" name="Antonie Van Leeuwenhoek">
        <title>Roseivivax atlanticus sp. nov., isolated from surface seawater of the Atlantic Ocean.</title>
        <authorList>
            <person name="Li G."/>
            <person name="Lai Q."/>
            <person name="Liu X."/>
            <person name="Sun F."/>
            <person name="Shao Z."/>
        </authorList>
    </citation>
    <scope>NUCLEOTIDE SEQUENCE [LARGE SCALE GENOMIC DNA]</scope>
    <source>
        <strain evidence="2 3">22II-s10s</strain>
    </source>
</reference>
<protein>
    <submittedName>
        <fullName evidence="2">Uncharacterized protein</fullName>
    </submittedName>
</protein>
<accession>W4HMK0</accession>
<keyword evidence="1" id="KW-0812">Transmembrane</keyword>
<comment type="caution">
    <text evidence="2">The sequence shown here is derived from an EMBL/GenBank/DDBJ whole genome shotgun (WGS) entry which is preliminary data.</text>
</comment>
<dbReference type="AlphaFoldDB" id="W4HMK0"/>
<feature type="transmembrane region" description="Helical" evidence="1">
    <location>
        <begin position="107"/>
        <end position="124"/>
    </location>
</feature>
<feature type="transmembrane region" description="Helical" evidence="1">
    <location>
        <begin position="52"/>
        <end position="71"/>
    </location>
</feature>
<feature type="transmembrane region" description="Helical" evidence="1">
    <location>
        <begin position="144"/>
        <end position="164"/>
    </location>
</feature>
<evidence type="ECO:0000256" key="1">
    <source>
        <dbReference type="SAM" id="Phobius"/>
    </source>
</evidence>
<evidence type="ECO:0000313" key="3">
    <source>
        <dbReference type="Proteomes" id="UP000019063"/>
    </source>
</evidence>
<name>W4HMK0_9RHOB</name>
<proteinExistence type="predicted"/>
<gene>
    <name evidence="2" type="ORF">ATO8_06471</name>
</gene>
<keyword evidence="3" id="KW-1185">Reference proteome</keyword>